<evidence type="ECO:0000313" key="1">
    <source>
        <dbReference type="EMBL" id="RVW34046.1"/>
    </source>
</evidence>
<name>A0A438DF68_VITVI</name>
<dbReference type="Proteomes" id="UP000288805">
    <property type="component" value="Unassembled WGS sequence"/>
</dbReference>
<protein>
    <submittedName>
        <fullName evidence="1">Uncharacterized protein</fullName>
    </submittedName>
</protein>
<reference evidence="1 2" key="1">
    <citation type="journal article" date="2018" name="PLoS Genet.">
        <title>Population sequencing reveals clonal diversity and ancestral inbreeding in the grapevine cultivar Chardonnay.</title>
        <authorList>
            <person name="Roach M.J."/>
            <person name="Johnson D.L."/>
            <person name="Bohlmann J."/>
            <person name="van Vuuren H.J."/>
            <person name="Jones S.J."/>
            <person name="Pretorius I.S."/>
            <person name="Schmidt S.A."/>
            <person name="Borneman A.R."/>
        </authorList>
    </citation>
    <scope>NUCLEOTIDE SEQUENCE [LARGE SCALE GENOMIC DNA]</scope>
    <source>
        <strain evidence="2">cv. Chardonnay</strain>
        <tissue evidence="1">Leaf</tissue>
    </source>
</reference>
<evidence type="ECO:0000313" key="2">
    <source>
        <dbReference type="Proteomes" id="UP000288805"/>
    </source>
</evidence>
<dbReference type="AlphaFoldDB" id="A0A438DF68"/>
<sequence length="338" mass="37858">MLKFRPAEIKYFQLQSSIQGPGVILLSDGSIFPGFLGFWIVTGMSLELDMGNEMPHVLIATDFGANQYGLGPVQLFLINAVMIFSLHSLQDEAPLGDLSCPHLSYLSIGSKVKRRRRKIEQDKPSSLPYNIRATNAAKGVHPKDQALLSHNPPKSQGLLFRGYQKLPKTPPCNPFSCSSCKNQKKHQIDYLYADFSDQWESDQDRDKSRKMKAIMSSKELVKEEDNCSGNFVKLAKQSPENNKHEKGGNEEIKNMGISHQGRRVQPSSYLVANGGGFALLQKMKELEMMDAGDVDHALDIEELPSPLYYCCSLLKCVPPYSIEVCKFVHCYLFTSSLD</sequence>
<accession>A0A438DF68</accession>
<gene>
    <name evidence="1" type="ORF">CK203_099336</name>
</gene>
<comment type="caution">
    <text evidence="1">The sequence shown here is derived from an EMBL/GenBank/DDBJ whole genome shotgun (WGS) entry which is preliminary data.</text>
</comment>
<dbReference type="PANTHER" id="PTHR35461">
    <property type="entry name" value="BNAANNG14610D PROTEIN"/>
    <property type="match status" value="1"/>
</dbReference>
<organism evidence="1 2">
    <name type="scientific">Vitis vinifera</name>
    <name type="common">Grape</name>
    <dbReference type="NCBI Taxonomy" id="29760"/>
    <lineage>
        <taxon>Eukaryota</taxon>
        <taxon>Viridiplantae</taxon>
        <taxon>Streptophyta</taxon>
        <taxon>Embryophyta</taxon>
        <taxon>Tracheophyta</taxon>
        <taxon>Spermatophyta</taxon>
        <taxon>Magnoliopsida</taxon>
        <taxon>eudicotyledons</taxon>
        <taxon>Gunneridae</taxon>
        <taxon>Pentapetalae</taxon>
        <taxon>rosids</taxon>
        <taxon>Vitales</taxon>
        <taxon>Vitaceae</taxon>
        <taxon>Viteae</taxon>
        <taxon>Vitis</taxon>
    </lineage>
</organism>
<dbReference type="PANTHER" id="PTHR35461:SF1">
    <property type="entry name" value="LOW PROTEIN: ATP-DEPENDENT RNA HELICASE-LIKE PROTEIN"/>
    <property type="match status" value="1"/>
</dbReference>
<dbReference type="EMBL" id="QGNW01001658">
    <property type="protein sequence ID" value="RVW34046.1"/>
    <property type="molecule type" value="Genomic_DNA"/>
</dbReference>
<proteinExistence type="predicted"/>